<name>A0A6N2WE52_9FIRM</name>
<sequence>MANDNHLLSVPCYNGTMLKQDYYNEFFELGQQKINFSFFELCLPDDDPVYTLKKVMEDLDFSGLLANCSDKGRTGFNPIMMYAVVTYANMRGVRAVDRIVELCKRDLVFIWLTKGQKPKREAFYEFKNKKLTADVLDELNYQFLRRLQKEGLITLKSLFIDGTKIEANANRYTFV</sequence>
<gene>
    <name evidence="2" type="ORF">CNLFYP112_00999</name>
</gene>
<evidence type="ECO:0000259" key="1">
    <source>
        <dbReference type="Pfam" id="PF05598"/>
    </source>
</evidence>
<protein>
    <recommendedName>
        <fullName evidence="1">Transposase InsH N-terminal domain-containing protein</fullName>
    </recommendedName>
</protein>
<dbReference type="AlphaFoldDB" id="A0A6N2WE52"/>
<feature type="domain" description="Transposase InsH N-terminal" evidence="1">
    <location>
        <begin position="42"/>
        <end position="128"/>
    </location>
</feature>
<organism evidence="2">
    <name type="scientific">[Clostridium] nexile</name>
    <dbReference type="NCBI Taxonomy" id="29361"/>
    <lineage>
        <taxon>Bacteria</taxon>
        <taxon>Bacillati</taxon>
        <taxon>Bacillota</taxon>
        <taxon>Clostridia</taxon>
        <taxon>Lachnospirales</taxon>
        <taxon>Lachnospiraceae</taxon>
        <taxon>Tyzzerella</taxon>
    </lineage>
</organism>
<dbReference type="PANTHER" id="PTHR33408">
    <property type="entry name" value="TRANSPOSASE"/>
    <property type="match status" value="1"/>
</dbReference>
<proteinExistence type="predicted"/>
<reference evidence="2" key="1">
    <citation type="submission" date="2019-11" db="EMBL/GenBank/DDBJ databases">
        <authorList>
            <person name="Feng L."/>
        </authorList>
    </citation>
    <scope>NUCLEOTIDE SEQUENCE</scope>
    <source>
        <strain evidence="2">CnexileLFYP112</strain>
    </source>
</reference>
<evidence type="ECO:0000313" key="2">
    <source>
        <dbReference type="EMBL" id="VYT41004.1"/>
    </source>
</evidence>
<dbReference type="PANTHER" id="PTHR33408:SF2">
    <property type="entry name" value="TRANSPOSASE DDE DOMAIN-CONTAINING PROTEIN"/>
    <property type="match status" value="1"/>
</dbReference>
<dbReference type="InterPro" id="IPR008490">
    <property type="entry name" value="Transposase_InsH_N"/>
</dbReference>
<dbReference type="Pfam" id="PF05598">
    <property type="entry name" value="DUF772"/>
    <property type="match status" value="1"/>
</dbReference>
<accession>A0A6N2WE52</accession>
<dbReference type="EMBL" id="CACRTG010000046">
    <property type="protein sequence ID" value="VYT41004.1"/>
    <property type="molecule type" value="Genomic_DNA"/>
</dbReference>